<dbReference type="Proteomes" id="UP001428817">
    <property type="component" value="Unassembled WGS sequence"/>
</dbReference>
<accession>A0ABP9R341</accession>
<name>A0ABP9R341_9PSEU</name>
<gene>
    <name evidence="2" type="ORF">GCM10023321_69280</name>
</gene>
<feature type="domain" description="D-glutamate cyclase-like C-terminal" evidence="1">
    <location>
        <begin position="15"/>
        <end position="323"/>
    </location>
</feature>
<evidence type="ECO:0000313" key="3">
    <source>
        <dbReference type="Proteomes" id="UP001428817"/>
    </source>
</evidence>
<dbReference type="Gene3D" id="3.90.1640.20">
    <property type="entry name" value="TON_0340"/>
    <property type="match status" value="1"/>
</dbReference>
<proteinExistence type="predicted"/>
<keyword evidence="3" id="KW-1185">Reference proteome</keyword>
<evidence type="ECO:0000313" key="2">
    <source>
        <dbReference type="EMBL" id="GAA5171124.1"/>
    </source>
</evidence>
<dbReference type="PANTHER" id="PTHR32022">
    <property type="entry name" value="D-GLUTAMATE CYCLASE, MITOCHONDRIAL"/>
    <property type="match status" value="1"/>
</dbReference>
<reference evidence="3" key="1">
    <citation type="journal article" date="2019" name="Int. J. Syst. Evol. Microbiol.">
        <title>The Global Catalogue of Microorganisms (GCM) 10K type strain sequencing project: providing services to taxonomists for standard genome sequencing and annotation.</title>
        <authorList>
            <consortium name="The Broad Institute Genomics Platform"/>
            <consortium name="The Broad Institute Genome Sequencing Center for Infectious Disease"/>
            <person name="Wu L."/>
            <person name="Ma J."/>
        </authorList>
    </citation>
    <scope>NUCLEOTIDE SEQUENCE [LARGE SCALE GENOMIC DNA]</scope>
    <source>
        <strain evidence="3">JCM 18303</strain>
    </source>
</reference>
<dbReference type="EMBL" id="BAABJP010000045">
    <property type="protein sequence ID" value="GAA5171124.1"/>
    <property type="molecule type" value="Genomic_DNA"/>
</dbReference>
<dbReference type="RefSeq" id="WP_185063740.1">
    <property type="nucleotide sequence ID" value="NZ_BAABJP010000045.1"/>
</dbReference>
<comment type="caution">
    <text evidence="2">The sequence shown here is derived from an EMBL/GenBank/DDBJ whole genome shotgun (WGS) entry which is preliminary data.</text>
</comment>
<evidence type="ECO:0000259" key="1">
    <source>
        <dbReference type="Pfam" id="PF14336"/>
    </source>
</evidence>
<protein>
    <submittedName>
        <fullName evidence="2">DUF4392 domain-containing protein</fullName>
    </submittedName>
</protein>
<dbReference type="Pfam" id="PF14336">
    <property type="entry name" value="GLUCM-like_C"/>
    <property type="match status" value="1"/>
</dbReference>
<organism evidence="2 3">
    <name type="scientific">Pseudonocardia eucalypti</name>
    <dbReference type="NCBI Taxonomy" id="648755"/>
    <lineage>
        <taxon>Bacteria</taxon>
        <taxon>Bacillati</taxon>
        <taxon>Actinomycetota</taxon>
        <taxon>Actinomycetes</taxon>
        <taxon>Pseudonocardiales</taxon>
        <taxon>Pseudonocardiaceae</taxon>
        <taxon>Pseudonocardia</taxon>
    </lineage>
</organism>
<dbReference type="PANTHER" id="PTHR32022:SF10">
    <property type="entry name" value="D-GLUTAMATE CYCLASE, MITOCHONDRIAL"/>
    <property type="match status" value="1"/>
</dbReference>
<dbReference type="InterPro" id="IPR025504">
    <property type="entry name" value="GLUCM_C"/>
</dbReference>
<sequence>MGDDHDWAGFGEAVDALVATDFTARGVCAPLYAAARERTGEPLVLAAATRLRERVRPGDPVLICTGWPCATWLLSDLTETDGPVGAAHLARALEECLGAVPVLVTAPALVPVAAAALRGAGLVVADLDVAARSKSGPRRAAVAGAIGFTTDAARAGDDAAGLLDRLRPAAVIGIEVPGANQAGDYHDATASRIPSELVVKADALVRAAAERGSLTIGIGDGGNELGMGSIAEAVRRHLPDGEIVAPATEVDTLIVGCVSNWAAVALSAAISALAGRPDFLAGVDLRRIIDQACDAGAIDGPTSYIDAKSDGTPLAANLGLVALLETAVRAHSTGWRMA</sequence>